<dbReference type="Proteomes" id="UP000019373">
    <property type="component" value="Unassembled WGS sequence"/>
</dbReference>
<evidence type="ECO:0000313" key="3">
    <source>
        <dbReference type="EMBL" id="ERF76410.1"/>
    </source>
</evidence>
<dbReference type="GeneID" id="19241856"/>
<keyword evidence="2" id="KW-0472">Membrane</keyword>
<evidence type="ECO:0000313" key="4">
    <source>
        <dbReference type="Proteomes" id="UP000019373"/>
    </source>
</evidence>
<dbReference type="OMA" id="LEITIWS"/>
<keyword evidence="2" id="KW-0812">Transmembrane</keyword>
<feature type="transmembrane region" description="Helical" evidence="2">
    <location>
        <begin position="540"/>
        <end position="558"/>
    </location>
</feature>
<dbReference type="eggNOG" id="ENOG502T9X1">
    <property type="taxonomic scope" value="Eukaryota"/>
</dbReference>
<dbReference type="OrthoDB" id="5423270at2759"/>
<evidence type="ECO:0000256" key="2">
    <source>
        <dbReference type="SAM" id="Phobius"/>
    </source>
</evidence>
<evidence type="ECO:0000256" key="1">
    <source>
        <dbReference type="SAM" id="MobiDB-lite"/>
    </source>
</evidence>
<name>U1HZQ6_ENDPU</name>
<dbReference type="AlphaFoldDB" id="U1HZQ6"/>
<sequence>MFSYGNGEFKHHSDDAPTTYTFSVSRDWTQGRLEITIWSPFLRHMLTFTNPYVLGLVEIVQQYPVLKANLSELEDPNSPCLFAENASELRLLTEDFLLDRSMFNIVNLQYLYDQGIVPETYWRDMRHRSTMNDLMLVDEAFKAHCHDHTEGIEESNWHSLFQIASDSPCQVDEVGGYATHAQLENEIECSSKLPSKKHHILKAIELATSELRLWADGWEVPVDVEDCLIWTLNYSCQISQAELDFLERVTADCQISSRIKSLLYHSGLQDTFGLQFSNIIFDDLGEGKLTSMSLSLNAGFRVIRRPSTDEKQRLITSRLHAAFKAEDQNFRDKVRKVILDQQAASYQKAAGMNANPYGFISRRYYRAWDKGVATIRRFLKGKRPDTLEQIYRLLQVAYVMGSQDPSNPDFRASFVNDLDRWRIIVPEHSLPRFDVIAEAVWKKSFEEVESNAPQEYGSNDTLIQLQQLLSQLISRFPLVDTPEKNDQQQECPTPEYDQSFKGATDTNQTLELRILDGLENPRAYADVKKLPICSRPPEPVIVLMMAGAIFGFIFSFLLNHLHKIKNSVLDSFNLPNLRAELVTGRNLYFANFEERNLFTLSLYVKLSSSSFWQREQKTQNNGGLASQSFVQSNQETLGSNLTISEASRVVQR</sequence>
<gene>
    <name evidence="3" type="ORF">EPUS_06968</name>
</gene>
<feature type="region of interest" description="Disordered" evidence="1">
    <location>
        <begin position="482"/>
        <end position="502"/>
    </location>
</feature>
<organism evidence="3 4">
    <name type="scientific">Endocarpon pusillum (strain Z07020 / HMAS-L-300199)</name>
    <name type="common">Lichen-forming fungus</name>
    <dbReference type="NCBI Taxonomy" id="1263415"/>
    <lineage>
        <taxon>Eukaryota</taxon>
        <taxon>Fungi</taxon>
        <taxon>Dikarya</taxon>
        <taxon>Ascomycota</taxon>
        <taxon>Pezizomycotina</taxon>
        <taxon>Eurotiomycetes</taxon>
        <taxon>Chaetothyriomycetidae</taxon>
        <taxon>Verrucariales</taxon>
        <taxon>Verrucariaceae</taxon>
        <taxon>Endocarpon</taxon>
    </lineage>
</organism>
<reference evidence="4" key="1">
    <citation type="journal article" date="2014" name="BMC Genomics">
        <title>Genome characteristics reveal the impact of lichenization on lichen-forming fungus Endocarpon pusillum Hedwig (Verrucariales, Ascomycota).</title>
        <authorList>
            <person name="Wang Y.-Y."/>
            <person name="Liu B."/>
            <person name="Zhang X.-Y."/>
            <person name="Zhou Q.-M."/>
            <person name="Zhang T."/>
            <person name="Li H."/>
            <person name="Yu Y.-F."/>
            <person name="Zhang X.-L."/>
            <person name="Hao X.-Y."/>
            <person name="Wang M."/>
            <person name="Wang L."/>
            <person name="Wei J.-C."/>
        </authorList>
    </citation>
    <scope>NUCLEOTIDE SEQUENCE [LARGE SCALE GENOMIC DNA]</scope>
    <source>
        <strain evidence="4">Z07020 / HMAS-L-300199</strain>
    </source>
</reference>
<dbReference type="RefSeq" id="XP_007786270.1">
    <property type="nucleotide sequence ID" value="XM_007788080.1"/>
</dbReference>
<keyword evidence="4" id="KW-1185">Reference proteome</keyword>
<protein>
    <submittedName>
        <fullName evidence="3">Uncharacterized protein</fullName>
    </submittedName>
</protein>
<dbReference type="HOGENOM" id="CLU_463152_0_0_1"/>
<proteinExistence type="predicted"/>
<accession>U1HZQ6</accession>
<dbReference type="EMBL" id="KE720764">
    <property type="protein sequence ID" value="ERF76410.1"/>
    <property type="molecule type" value="Genomic_DNA"/>
</dbReference>
<keyword evidence="2" id="KW-1133">Transmembrane helix</keyword>